<dbReference type="PROSITE" id="PS50076">
    <property type="entry name" value="DNAJ_2"/>
    <property type="match status" value="1"/>
</dbReference>
<evidence type="ECO:0000259" key="1">
    <source>
        <dbReference type="PROSITE" id="PS50076"/>
    </source>
</evidence>
<reference evidence="3" key="1">
    <citation type="submission" date="2025-08" db="UniProtKB">
        <authorList>
            <consortium name="RefSeq"/>
        </authorList>
    </citation>
    <scope>IDENTIFICATION</scope>
    <source>
        <strain evidence="3">USDA-PBARC FA_bdor</strain>
        <tissue evidence="3">Whole organism</tissue>
    </source>
</reference>
<dbReference type="GeneID" id="105267139"/>
<accession>A0A9R1T745</accession>
<dbReference type="SUPFAM" id="SSF46565">
    <property type="entry name" value="Chaperone J-domain"/>
    <property type="match status" value="1"/>
</dbReference>
<dbReference type="KEGG" id="fas:105267139"/>
<dbReference type="Gene3D" id="1.10.287.110">
    <property type="entry name" value="DnaJ domain"/>
    <property type="match status" value="1"/>
</dbReference>
<protein>
    <submittedName>
        <fullName evidence="3">DnaJ homolog subfamily C member 30</fullName>
    </submittedName>
</protein>
<dbReference type="InterPro" id="IPR036869">
    <property type="entry name" value="J_dom_sf"/>
</dbReference>
<dbReference type="Pfam" id="PF00226">
    <property type="entry name" value="DnaJ"/>
    <property type="match status" value="1"/>
</dbReference>
<dbReference type="OrthoDB" id="376357at2759"/>
<feature type="domain" description="J" evidence="1">
    <location>
        <begin position="26"/>
        <end position="90"/>
    </location>
</feature>
<dbReference type="SMART" id="SM00271">
    <property type="entry name" value="DnaJ"/>
    <property type="match status" value="1"/>
</dbReference>
<dbReference type="PANTHER" id="PTHR44873:SF1">
    <property type="entry name" value="DNAJ HOMOLOG SUBFAMILY C MEMBER 30, MITOCHONDRIAL"/>
    <property type="match status" value="1"/>
</dbReference>
<keyword evidence="2" id="KW-1185">Reference proteome</keyword>
<proteinExistence type="predicted"/>
<sequence>MNRSRRIVGSISVLSRSLASRVRRKNHYDSLEVDSKATQGEIKSAYFKLTMQYHPDKNSSEEAKVKFRDIIDAYDVLGNYQKRRQYDRGLQIKTDTEPRQPGDPKVQDITKEAARVRSAIYRQSSEAPGSSRMYDFDRWTKAHYGSSFKKTWAAKENARRFNEERESVLAAQAYEAIERFILFMVIVVLGGTMGIVTVNHTFDSPVAEQNSVVKEGEKQTERT</sequence>
<dbReference type="InterPro" id="IPR053025">
    <property type="entry name" value="Mito_ATP_Synthase-Asso"/>
</dbReference>
<dbReference type="Proteomes" id="UP000694866">
    <property type="component" value="Unplaced"/>
</dbReference>
<gene>
    <name evidence="3" type="primary">LOC105267139</name>
</gene>
<name>A0A9R1T745_9HYME</name>
<dbReference type="PANTHER" id="PTHR44873">
    <property type="entry name" value="DNAJ HOMOLOG SUBFAMILY C MEMBER 30, MITOCHONDRIAL"/>
    <property type="match status" value="1"/>
</dbReference>
<organism evidence="2 3">
    <name type="scientific">Fopius arisanus</name>
    <dbReference type="NCBI Taxonomy" id="64838"/>
    <lineage>
        <taxon>Eukaryota</taxon>
        <taxon>Metazoa</taxon>
        <taxon>Ecdysozoa</taxon>
        <taxon>Arthropoda</taxon>
        <taxon>Hexapoda</taxon>
        <taxon>Insecta</taxon>
        <taxon>Pterygota</taxon>
        <taxon>Neoptera</taxon>
        <taxon>Endopterygota</taxon>
        <taxon>Hymenoptera</taxon>
        <taxon>Apocrita</taxon>
        <taxon>Ichneumonoidea</taxon>
        <taxon>Braconidae</taxon>
        <taxon>Opiinae</taxon>
        <taxon>Fopius</taxon>
    </lineage>
</organism>
<dbReference type="RefSeq" id="XP_011304090.1">
    <property type="nucleotide sequence ID" value="XM_011305788.1"/>
</dbReference>
<evidence type="ECO:0000313" key="2">
    <source>
        <dbReference type="Proteomes" id="UP000694866"/>
    </source>
</evidence>
<dbReference type="InterPro" id="IPR001623">
    <property type="entry name" value="DnaJ_domain"/>
</dbReference>
<dbReference type="CDD" id="cd06257">
    <property type="entry name" value="DnaJ"/>
    <property type="match status" value="1"/>
</dbReference>
<dbReference type="AlphaFoldDB" id="A0A9R1T745"/>
<evidence type="ECO:0000313" key="3">
    <source>
        <dbReference type="RefSeq" id="XP_011304090.1"/>
    </source>
</evidence>
<dbReference type="PRINTS" id="PR00625">
    <property type="entry name" value="JDOMAIN"/>
</dbReference>